<organism evidence="1 2">
    <name type="scientific">Dentiscutata heterogama</name>
    <dbReference type="NCBI Taxonomy" id="1316150"/>
    <lineage>
        <taxon>Eukaryota</taxon>
        <taxon>Fungi</taxon>
        <taxon>Fungi incertae sedis</taxon>
        <taxon>Mucoromycota</taxon>
        <taxon>Glomeromycotina</taxon>
        <taxon>Glomeromycetes</taxon>
        <taxon>Diversisporales</taxon>
        <taxon>Gigasporaceae</taxon>
        <taxon>Dentiscutata</taxon>
    </lineage>
</organism>
<gene>
    <name evidence="1" type="ORF">DHETER_LOCUS5455</name>
</gene>
<dbReference type="EMBL" id="CAJVPU010006086">
    <property type="protein sequence ID" value="CAG8556430.1"/>
    <property type="molecule type" value="Genomic_DNA"/>
</dbReference>
<comment type="caution">
    <text evidence="1">The sequence shown here is derived from an EMBL/GenBank/DDBJ whole genome shotgun (WGS) entry which is preliminary data.</text>
</comment>
<keyword evidence="2" id="KW-1185">Reference proteome</keyword>
<evidence type="ECO:0000313" key="2">
    <source>
        <dbReference type="Proteomes" id="UP000789702"/>
    </source>
</evidence>
<reference evidence="1" key="1">
    <citation type="submission" date="2021-06" db="EMBL/GenBank/DDBJ databases">
        <authorList>
            <person name="Kallberg Y."/>
            <person name="Tangrot J."/>
            <person name="Rosling A."/>
        </authorList>
    </citation>
    <scope>NUCLEOTIDE SEQUENCE</scope>
    <source>
        <strain evidence="1">IL203A</strain>
    </source>
</reference>
<evidence type="ECO:0000313" key="1">
    <source>
        <dbReference type="EMBL" id="CAG8556430.1"/>
    </source>
</evidence>
<proteinExistence type="predicted"/>
<dbReference type="Proteomes" id="UP000789702">
    <property type="component" value="Unassembled WGS sequence"/>
</dbReference>
<sequence length="95" mass="10963">YVFVFDDERTQANAVWTQVILETIFDKDNISPKIDANYVDTWIQKLTNNKNVYKLSSMMSEAESLNVIQENYAELSSNSANNNESDHDSNSNYEE</sequence>
<protein>
    <submittedName>
        <fullName evidence="1">13565_t:CDS:1</fullName>
    </submittedName>
</protein>
<name>A0ACA9LX65_9GLOM</name>
<feature type="non-terminal residue" evidence="1">
    <location>
        <position position="1"/>
    </location>
</feature>
<accession>A0ACA9LX65</accession>